<dbReference type="Gene3D" id="1.20.1420.10">
    <property type="entry name" value="Talin, central domain"/>
    <property type="match status" value="6"/>
</dbReference>
<evidence type="ECO:0000256" key="3">
    <source>
        <dbReference type="ARBA" id="ARBA00004413"/>
    </source>
</evidence>
<dbReference type="Pfam" id="PF21692">
    <property type="entry name" value="Talin_R4"/>
    <property type="match status" value="1"/>
</dbReference>
<dbReference type="FunFam" id="1.20.120.230:FF:000009">
    <property type="entry name" value="Talin 2"/>
    <property type="match status" value="1"/>
</dbReference>
<dbReference type="PROSITE" id="PS50057">
    <property type="entry name" value="FERM_3"/>
    <property type="match status" value="1"/>
</dbReference>
<dbReference type="SUPFAM" id="SSF109880">
    <property type="entry name" value="A middle domain of Talin 1"/>
    <property type="match status" value="1"/>
</dbReference>
<organism evidence="13 14">
    <name type="scientific">Oncorhynchus tshawytscha</name>
    <name type="common">Chinook salmon</name>
    <name type="synonym">Salmo tshawytscha</name>
    <dbReference type="NCBI Taxonomy" id="74940"/>
    <lineage>
        <taxon>Eukaryota</taxon>
        <taxon>Metazoa</taxon>
        <taxon>Chordata</taxon>
        <taxon>Craniata</taxon>
        <taxon>Vertebrata</taxon>
        <taxon>Euteleostomi</taxon>
        <taxon>Actinopterygii</taxon>
        <taxon>Neopterygii</taxon>
        <taxon>Teleostei</taxon>
        <taxon>Protacanthopterygii</taxon>
        <taxon>Salmoniformes</taxon>
        <taxon>Salmonidae</taxon>
        <taxon>Salmoninae</taxon>
        <taxon>Oncorhynchus</taxon>
    </lineage>
</organism>
<dbReference type="GeneTree" id="ENSGT00940000154699"/>
<evidence type="ECO:0000256" key="4">
    <source>
        <dbReference type="ARBA" id="ARBA00022475"/>
    </source>
</evidence>
<dbReference type="GO" id="GO:0051015">
    <property type="term" value="F:actin filament binding"/>
    <property type="evidence" value="ECO:0007669"/>
    <property type="project" value="InterPro"/>
</dbReference>
<reference evidence="13" key="2">
    <citation type="submission" date="2025-09" db="UniProtKB">
        <authorList>
            <consortium name="Ensembl"/>
        </authorList>
    </citation>
    <scope>IDENTIFICATION</scope>
</reference>
<dbReference type="SUPFAM" id="SSF109885">
    <property type="entry name" value="I/LWEQ domain"/>
    <property type="match status" value="3"/>
</dbReference>
<dbReference type="CDD" id="cd10569">
    <property type="entry name" value="FERM_C_Talin"/>
    <property type="match status" value="1"/>
</dbReference>
<dbReference type="Gene3D" id="2.30.29.30">
    <property type="entry name" value="Pleckstrin-homology domain (PH domain)/Phosphotyrosine-binding domain (PTB)"/>
    <property type="match status" value="1"/>
</dbReference>
<dbReference type="GO" id="GO:0016706">
    <property type="term" value="F:2-oxoglutarate-dependent dioxygenase activity"/>
    <property type="evidence" value="ECO:0007669"/>
    <property type="project" value="InterPro"/>
</dbReference>
<dbReference type="GO" id="GO:0001726">
    <property type="term" value="C:ruffle"/>
    <property type="evidence" value="ECO:0007669"/>
    <property type="project" value="InterPro"/>
</dbReference>
<evidence type="ECO:0000256" key="5">
    <source>
        <dbReference type="ARBA" id="ARBA00022490"/>
    </source>
</evidence>
<proteinExistence type="predicted"/>
<dbReference type="CDD" id="cd17174">
    <property type="entry name" value="FERM_F1_TLN2"/>
    <property type="match status" value="1"/>
</dbReference>
<dbReference type="FunFam" id="3.10.20.90:FF:000028">
    <property type="entry name" value="Talin 2"/>
    <property type="match status" value="1"/>
</dbReference>
<dbReference type="InterPro" id="IPR054082">
    <property type="entry name" value="Talin_IBS2B"/>
</dbReference>
<feature type="region of interest" description="Disordered" evidence="11">
    <location>
        <begin position="2046"/>
        <end position="2099"/>
    </location>
</feature>
<dbReference type="InterPro" id="IPR037438">
    <property type="entry name" value="Talin1/2-RS"/>
</dbReference>
<dbReference type="PANTHER" id="PTHR19981:SF34">
    <property type="entry name" value="TALIN-2"/>
    <property type="match status" value="1"/>
</dbReference>
<evidence type="ECO:0000256" key="2">
    <source>
        <dbReference type="ARBA" id="ARBA00004246"/>
    </source>
</evidence>
<dbReference type="Gene3D" id="1.20.80.10">
    <property type="match status" value="1"/>
</dbReference>
<dbReference type="InterPro" id="IPR036476">
    <property type="entry name" value="Talin_cent_sf"/>
</dbReference>
<keyword evidence="9" id="KW-0206">Cytoskeleton</keyword>
<dbReference type="FunFam" id="2.30.29.30:FF:000028">
    <property type="entry name" value="Talin 2"/>
    <property type="match status" value="1"/>
</dbReference>
<dbReference type="FunFam" id="1.20.120.230:FF:000004">
    <property type="entry name" value="Talin 2"/>
    <property type="match status" value="1"/>
</dbReference>
<evidence type="ECO:0000313" key="14">
    <source>
        <dbReference type="Proteomes" id="UP000694402"/>
    </source>
</evidence>
<dbReference type="FunFam" id="1.20.120.230:FF:000002">
    <property type="entry name" value="Talin 2"/>
    <property type="match status" value="1"/>
</dbReference>
<feature type="coiled-coil region" evidence="10">
    <location>
        <begin position="847"/>
        <end position="874"/>
    </location>
</feature>
<dbReference type="Proteomes" id="UP000694402">
    <property type="component" value="Unassembled WGS sequence"/>
</dbReference>
<dbReference type="Pfam" id="PF21865">
    <property type="entry name" value="TLN1-like_RS"/>
    <property type="match status" value="2"/>
</dbReference>
<gene>
    <name evidence="13" type="primary">LOC112249374</name>
</gene>
<feature type="compositionally biased region" description="Low complexity" evidence="11">
    <location>
        <begin position="2067"/>
        <end position="2077"/>
    </location>
</feature>
<protein>
    <recommendedName>
        <fullName evidence="12">FERM domain-containing protein</fullName>
    </recommendedName>
</protein>
<dbReference type="GO" id="GO:0034329">
    <property type="term" value="P:cell junction assembly"/>
    <property type="evidence" value="ECO:0007669"/>
    <property type="project" value="UniProtKB-ARBA"/>
</dbReference>
<dbReference type="InterPro" id="IPR036723">
    <property type="entry name" value="Alpha-catenin/vinculin-like_sf"/>
</dbReference>
<evidence type="ECO:0000256" key="7">
    <source>
        <dbReference type="ARBA" id="ARBA00022949"/>
    </source>
</evidence>
<evidence type="ECO:0000256" key="6">
    <source>
        <dbReference type="ARBA" id="ARBA00022553"/>
    </source>
</evidence>
<dbReference type="GO" id="GO:0005737">
    <property type="term" value="C:cytoplasm"/>
    <property type="evidence" value="ECO:0007669"/>
    <property type="project" value="TreeGrafter"/>
</dbReference>
<dbReference type="InterPro" id="IPR015224">
    <property type="entry name" value="Talin_cent"/>
</dbReference>
<dbReference type="Pfam" id="PF09004">
    <property type="entry name" value="ALKBH8_N"/>
    <property type="match status" value="1"/>
</dbReference>
<dbReference type="InterPro" id="IPR011993">
    <property type="entry name" value="PH-like_dom_sf"/>
</dbReference>
<dbReference type="InterPro" id="IPR049108">
    <property type="entry name" value="Talin_R4"/>
</dbReference>
<reference evidence="13" key="1">
    <citation type="submission" date="2025-08" db="UniProtKB">
        <authorList>
            <consortium name="Ensembl"/>
        </authorList>
    </citation>
    <scope>IDENTIFICATION</scope>
</reference>
<sequence length="2099" mass="224515">MVALSLKICVCQCNLVKTMQFEPSTAVYDACRIIRERVPEAQTGQASDYGLFLSDEDPRKGIWLESGRTLDYYMLRNGDILDYKKKQRPLKIKMLDGAVKTIMVDDSKTVGELLVTICSRIGITNYEEYSLIQEVMEEKKEDGTGTLKKDRTLLRDERKMEKLKAKLHTDDDLNWLDHSRTFREQGVEETETLLLRRKFFYSDQNVDSRDPVQLNLLYVQARDDILNGSHPVSFDKACEGKDHKNCGEMTEIEAKVKYVKLARSLRTYGVSFFLVKEKMKSKNKLVPRLLGITKESVMRVEEKTKDVVQEWPLTTVKRWAASPKSFTLDFGEYQESYYSVQTTEGEQISQLIAGYIDIILKKNLSVYLRVSRSTILQQQFNRVGRVEHGSVALPGVIRSGSIGAESLSMGTMPSAQQQVIMGQMHRGHMPPLSSAQQALMGTINTSMQAVQQAQADLGEVDNLPPLGQDMASKVWIQNKVDESKHEIHSQVDAITAGTASVVNLTAGDPTDTDYTAVGCAITTISSNLTEMSKGVKLLAALIEDDTGGSNDLMGAARNLAGAVSDLLKAVEPASGEPRQTVLSAAGSIGQASGDLLLQIGENESDERFQEVLMILAKAVANAAAMMVLKAKNVAQVADDTALQNRVIAAATQCALSTSQLVACAKVVSPTISSPVCQEQLIEAGKLVDRSVEGCVQACLSATVDGEMLKQVSSAASVVGQALGDLLEHVCHYASHGEPIGRYDQATDTIMTVTESIFSSMGDAGEMVRQARVLAQATSDLVNAMRSDAEVEVDVDNSKKLLAAAKLLADATARMVEAAKGAAAYPENEDQQQRLREAAEGLRVATNAAAQNAIKKKLINRLENAAKQAAAAATQTIAASQNAAASNKNTAAHQQLVQSCKAMADHIPQLVQGVRGSQAQPEDLTTQLSLIITSQNFLQPGSKMVTSAKSSVPTVMDQAAAMQLGQCAKNLATSLAELRTAAQKANEACGPMEIHSALTAVQTLKTELQDAKMAAIDMQLKPLPGESMEKCAQDLGSTSKSVGSSMAQLLTCAAQGNEHYTGLAARETAQALKTLAQAARGVAASTTNPQAAASMLDSACDVMEGSAMLIHEAKQALVSPGDSESQQRLAQVAKSVSHSLNNCVNCLPGQKDVDMALRSIGEASKKLLGETLPPSTRSFQEAQSELNQTAADLNQSAGDVVHASRGSSTQLADASGKFREDFDDFLDAGIEMAGKDEQIQVIGNLKNISMASSKLLLAAKSLSVDPGAANAKNLLAAAARAVTESINQLITLATQQAPGQKECDNALRELEAVKGMLANPNEPVSNLSYFHCIESVMENSKVLGESMAGISQNCKTGDVPAFGGCVGLASKALCGLTEAAGQASYLVGVSDPNSQAGHQGLVDAIQFARANQAIQMACQNLVDPDSSPSQVLSSATIVAKHTSALCNACRLASSKTANPTAKRHFVQSAKEVANSTANLVKTIKALDGDFSQENRNTCLVATAPLIEAVENLTAFASNPEFASSPAQISNEGSAAQVPILQSARSMLDSSTHLLKTARSLVINPKDPPTWSVLAGHSRTVSDSIKGLITAIRDKAPGQRECDYSIDNINRCIRNIEQASLAAVSQNLASRDDISLEALQEQLTSTVQEIGYLINPISTAARGEAAQLGHKVTQLAGYFEPLIRASVGVASKLQDHQQQMTFLDQTKTLAESALQMIYAAKEGGGNPKASHTHDAIAEAAQLMKEAVDDIMVTLNEAASEGGMVGAMVDSIAEAMGSLDEGTSPEPEGSFVDYQTTMVKYSKAIAVTAQEMMTKSVTCPEELGGLASRVTTDYSQLALQGRLAAHTAEPQEIGFQIKAGVQELGHGCIFLVQKAGALQITPSDNYTKRELIECARTVTEKVSMVLSALQAGNKGTQACITAASAVSGIIAELDTTIMFASAGTLNAENDESFADHRCVYKQKFLSSSAYTSQNWSTHTDSVVKKAQQHLFNLRRLKKFGLSPKALTNLYRCTIESILSGCITAWYGNCSAHNRKALQRVVRSAQRITRANYLPSRTPTPPDVTGRPQRSSRTTTTRATACSPRYHPEGEVSIGASKLGPRD</sequence>
<accession>A0A8C8FKV9</accession>
<evidence type="ECO:0000256" key="11">
    <source>
        <dbReference type="SAM" id="MobiDB-lite"/>
    </source>
</evidence>
<dbReference type="FunFam" id="1.20.1420.10:FF:000004">
    <property type="entry name" value="Talin 2"/>
    <property type="match status" value="1"/>
</dbReference>
<dbReference type="Pfam" id="PF02174">
    <property type="entry name" value="IRS"/>
    <property type="match status" value="1"/>
</dbReference>
<dbReference type="GO" id="GO:0005925">
    <property type="term" value="C:focal adhesion"/>
    <property type="evidence" value="ECO:0007669"/>
    <property type="project" value="UniProtKB-SubCell"/>
</dbReference>
<feature type="domain" description="FERM" evidence="12">
    <location>
        <begin position="88"/>
        <end position="436"/>
    </location>
</feature>
<evidence type="ECO:0000256" key="1">
    <source>
        <dbReference type="ARBA" id="ARBA00004245"/>
    </source>
</evidence>
<dbReference type="Gene3D" id="3.10.20.90">
    <property type="entry name" value="Phosphatidylinositol 3-kinase Catalytic Subunit, Chain A, domain 1"/>
    <property type="match status" value="3"/>
</dbReference>
<dbReference type="PANTHER" id="PTHR19981">
    <property type="entry name" value="TALIN"/>
    <property type="match status" value="1"/>
</dbReference>
<evidence type="ECO:0000313" key="13">
    <source>
        <dbReference type="Ensembl" id="ENSOTSP00005036726.2"/>
    </source>
</evidence>
<keyword evidence="5" id="KW-0963">Cytoplasm</keyword>
<keyword evidence="14" id="KW-1185">Reference proteome</keyword>
<dbReference type="CDD" id="cd14473">
    <property type="entry name" value="FERM_B-lobe"/>
    <property type="match status" value="1"/>
</dbReference>
<dbReference type="Pfam" id="PF21896">
    <property type="entry name" value="Talin_IBS2B"/>
    <property type="match status" value="2"/>
</dbReference>
<dbReference type="InterPro" id="IPR032425">
    <property type="entry name" value="FERM_f0"/>
</dbReference>
<keyword evidence="8" id="KW-0472">Membrane</keyword>
<dbReference type="InterPro" id="IPR035964">
    <property type="entry name" value="I/LWEQ_dom_sf"/>
</dbReference>
<dbReference type="Ensembl" id="ENSOTST00005039927.2">
    <property type="protein sequence ID" value="ENSOTSP00005036726.2"/>
    <property type="gene ID" value="ENSOTSG00005016368.2"/>
</dbReference>
<dbReference type="InterPro" id="IPR014352">
    <property type="entry name" value="FERM/acyl-CoA-bd_prot_sf"/>
</dbReference>
<dbReference type="SUPFAM" id="SSF47220">
    <property type="entry name" value="alpha-catenin/vinculin-like"/>
    <property type="match status" value="5"/>
</dbReference>
<dbReference type="SUPFAM" id="SSF47031">
    <property type="entry name" value="Second domain of FERM"/>
    <property type="match status" value="1"/>
</dbReference>
<dbReference type="Gene3D" id="1.20.120.230">
    <property type="entry name" value="Alpha-catenin/vinculin-like"/>
    <property type="match status" value="5"/>
</dbReference>
<dbReference type="InterPro" id="IPR057346">
    <property type="entry name" value="Talin1/2_VBS2"/>
</dbReference>
<dbReference type="GO" id="GO:0005200">
    <property type="term" value="F:structural constituent of cytoskeleton"/>
    <property type="evidence" value="ECO:0007669"/>
    <property type="project" value="InterPro"/>
</dbReference>
<keyword evidence="10" id="KW-0175">Coiled coil</keyword>
<keyword evidence="7" id="KW-0965">Cell junction</keyword>
<dbReference type="SMART" id="SM01244">
    <property type="entry name" value="IRS"/>
    <property type="match status" value="1"/>
</dbReference>
<dbReference type="SMART" id="SM00295">
    <property type="entry name" value="B41"/>
    <property type="match status" value="1"/>
</dbReference>
<dbReference type="GO" id="GO:0098609">
    <property type="term" value="P:cell-cell adhesion"/>
    <property type="evidence" value="ECO:0007669"/>
    <property type="project" value="TreeGrafter"/>
</dbReference>
<dbReference type="FunFam" id="1.20.1420.10:FF:000001">
    <property type="entry name" value="Talin 2"/>
    <property type="match status" value="1"/>
</dbReference>
<dbReference type="GO" id="GO:0005178">
    <property type="term" value="F:integrin binding"/>
    <property type="evidence" value="ECO:0007669"/>
    <property type="project" value="TreeGrafter"/>
</dbReference>
<dbReference type="InterPro" id="IPR054060">
    <property type="entry name" value="TLN1-like_RS"/>
</dbReference>
<dbReference type="InterPro" id="IPR029071">
    <property type="entry name" value="Ubiquitin-like_domsf"/>
</dbReference>
<dbReference type="InterPro" id="IPR015009">
    <property type="entry name" value="Vinculin-bd_dom"/>
</dbReference>
<dbReference type="FunFam" id="1.20.1420.10:FF:000006">
    <property type="entry name" value="Talin 2"/>
    <property type="match status" value="1"/>
</dbReference>
<dbReference type="Pfam" id="PF08913">
    <property type="entry name" value="VBS"/>
    <property type="match status" value="1"/>
</dbReference>
<evidence type="ECO:0000259" key="12">
    <source>
        <dbReference type="PROSITE" id="PS50057"/>
    </source>
</evidence>
<name>A0A8C8FKV9_ONCTS</name>
<dbReference type="SUPFAM" id="SSF54236">
    <property type="entry name" value="Ubiquitin-like"/>
    <property type="match status" value="1"/>
</dbReference>
<keyword evidence="6" id="KW-0597">Phosphoprotein</keyword>
<evidence type="ECO:0000256" key="8">
    <source>
        <dbReference type="ARBA" id="ARBA00023136"/>
    </source>
</evidence>
<evidence type="ECO:0000256" key="9">
    <source>
        <dbReference type="ARBA" id="ARBA00023212"/>
    </source>
</evidence>
<dbReference type="Pfam" id="PF25177">
    <property type="entry name" value="Talin_VBS2"/>
    <property type="match status" value="1"/>
</dbReference>
<dbReference type="CDD" id="cd12150">
    <property type="entry name" value="talin-RS"/>
    <property type="match status" value="1"/>
</dbReference>
<dbReference type="FunFam" id="1.20.120.230:FF:000003">
    <property type="entry name" value="Talin 2"/>
    <property type="match status" value="1"/>
</dbReference>
<dbReference type="FunFam" id="3.10.20.90:FF:000066">
    <property type="entry name" value="Talin 1"/>
    <property type="match status" value="1"/>
</dbReference>
<dbReference type="InterPro" id="IPR002404">
    <property type="entry name" value="IRS_PTB"/>
</dbReference>
<dbReference type="PROSITE" id="PS00661">
    <property type="entry name" value="FERM_2"/>
    <property type="match status" value="1"/>
</dbReference>
<dbReference type="GO" id="GO:0008168">
    <property type="term" value="F:methyltransferase activity"/>
    <property type="evidence" value="ECO:0007669"/>
    <property type="project" value="InterPro"/>
</dbReference>
<dbReference type="InterPro" id="IPR019749">
    <property type="entry name" value="Band_41_domain"/>
</dbReference>
<dbReference type="GO" id="GO:0005886">
    <property type="term" value="C:plasma membrane"/>
    <property type="evidence" value="ECO:0007669"/>
    <property type="project" value="UniProtKB-SubCell"/>
</dbReference>
<dbReference type="FunFam" id="1.20.1420.10:FF:000005">
    <property type="entry name" value="Talin 2"/>
    <property type="match status" value="1"/>
</dbReference>
<dbReference type="Pfam" id="PF16511">
    <property type="entry name" value="FERM_f0"/>
    <property type="match status" value="1"/>
</dbReference>
<dbReference type="InterPro" id="IPR019747">
    <property type="entry name" value="FERM_CS"/>
</dbReference>
<dbReference type="GO" id="GO:0005856">
    <property type="term" value="C:cytoskeleton"/>
    <property type="evidence" value="ECO:0007669"/>
    <property type="project" value="UniProtKB-SubCell"/>
</dbReference>
<dbReference type="InterPro" id="IPR015095">
    <property type="entry name" value="AlkB_hom8_N"/>
</dbReference>
<dbReference type="InterPro" id="IPR035963">
    <property type="entry name" value="FERM_2"/>
</dbReference>
<dbReference type="Pfam" id="PF09141">
    <property type="entry name" value="Talin_middle"/>
    <property type="match status" value="1"/>
</dbReference>
<dbReference type="InterPro" id="IPR000299">
    <property type="entry name" value="FERM_domain"/>
</dbReference>
<keyword evidence="4" id="KW-1003">Cell membrane</keyword>
<dbReference type="FunFam" id="1.20.120.230:FF:000005">
    <property type="entry name" value="Talin 1"/>
    <property type="match status" value="1"/>
</dbReference>
<comment type="subcellular location">
    <subcellularLocation>
        <location evidence="2">Cell junction</location>
        <location evidence="2">Focal adhesion</location>
    </subcellularLocation>
    <subcellularLocation>
        <location evidence="3">Cell membrane</location>
        <topology evidence="3">Peripheral membrane protein</topology>
        <orientation evidence="3">Cytoplasmic side</orientation>
    </subcellularLocation>
    <subcellularLocation>
        <location evidence="1">Cytoplasm</location>
        <location evidence="1">Cytoskeleton</location>
    </subcellularLocation>
</comment>
<evidence type="ECO:0000256" key="10">
    <source>
        <dbReference type="SAM" id="Coils"/>
    </source>
</evidence>
<dbReference type="InterPro" id="IPR019748">
    <property type="entry name" value="FERM_central"/>
</dbReference>
<dbReference type="GO" id="GO:0030036">
    <property type="term" value="P:actin cytoskeleton organization"/>
    <property type="evidence" value="ECO:0007669"/>
    <property type="project" value="TreeGrafter"/>
</dbReference>
<dbReference type="SUPFAM" id="SSF50729">
    <property type="entry name" value="PH domain-like"/>
    <property type="match status" value="1"/>
</dbReference>